<dbReference type="Proteomes" id="UP000824890">
    <property type="component" value="Unassembled WGS sequence"/>
</dbReference>
<accession>A0ABQ8BN89</accession>
<organism evidence="1 2">
    <name type="scientific">Brassica napus</name>
    <name type="common">Rape</name>
    <dbReference type="NCBI Taxonomy" id="3708"/>
    <lineage>
        <taxon>Eukaryota</taxon>
        <taxon>Viridiplantae</taxon>
        <taxon>Streptophyta</taxon>
        <taxon>Embryophyta</taxon>
        <taxon>Tracheophyta</taxon>
        <taxon>Spermatophyta</taxon>
        <taxon>Magnoliopsida</taxon>
        <taxon>eudicotyledons</taxon>
        <taxon>Gunneridae</taxon>
        <taxon>Pentapetalae</taxon>
        <taxon>rosids</taxon>
        <taxon>malvids</taxon>
        <taxon>Brassicales</taxon>
        <taxon>Brassicaceae</taxon>
        <taxon>Brassiceae</taxon>
        <taxon>Brassica</taxon>
    </lineage>
</organism>
<proteinExistence type="predicted"/>
<sequence length="103" mass="11416">MIDGGYGIDDDGDYGGGNYVLVREEEEVTMSLREIKLYPASVQVNCIDSTFQAEAEFQSEAKKLQQVQFKPGEQVTFGAVLSVPMHVLWAVTACQRNKRLQAA</sequence>
<evidence type="ECO:0000313" key="2">
    <source>
        <dbReference type="Proteomes" id="UP000824890"/>
    </source>
</evidence>
<dbReference type="EMBL" id="JAGKQM010000010">
    <property type="protein sequence ID" value="KAH0906275.1"/>
    <property type="molecule type" value="Genomic_DNA"/>
</dbReference>
<name>A0ABQ8BN89_BRANA</name>
<gene>
    <name evidence="1" type="ORF">HID58_038102</name>
</gene>
<comment type="caution">
    <text evidence="1">The sequence shown here is derived from an EMBL/GenBank/DDBJ whole genome shotgun (WGS) entry which is preliminary data.</text>
</comment>
<evidence type="ECO:0000313" key="1">
    <source>
        <dbReference type="EMBL" id="KAH0906275.1"/>
    </source>
</evidence>
<keyword evidence="2" id="KW-1185">Reference proteome</keyword>
<protein>
    <submittedName>
        <fullName evidence="1">Uncharacterized protein</fullName>
    </submittedName>
</protein>
<reference evidence="1 2" key="1">
    <citation type="submission" date="2021-05" db="EMBL/GenBank/DDBJ databases">
        <title>Genome Assembly of Synthetic Allotetraploid Brassica napus Reveals Homoeologous Exchanges between Subgenomes.</title>
        <authorList>
            <person name="Davis J.T."/>
        </authorList>
    </citation>
    <scope>NUCLEOTIDE SEQUENCE [LARGE SCALE GENOMIC DNA]</scope>
    <source>
        <strain evidence="2">cv. Da-Ae</strain>
        <tissue evidence="1">Seedling</tissue>
    </source>
</reference>